<protein>
    <submittedName>
        <fullName evidence="2">Uncharacterized protein</fullName>
    </submittedName>
</protein>
<keyword evidence="1" id="KW-1133">Transmembrane helix</keyword>
<reference evidence="2 3" key="1">
    <citation type="submission" date="2021-06" db="EMBL/GenBank/DDBJ databases">
        <title>Genome-based taxonomic framework of Microbacterium strains isolated from marine environment, the description of four new species and reclassification of four preexisting species.</title>
        <authorList>
            <person name="Lee S.D."/>
            <person name="Kim S.-M."/>
            <person name="Byeon Y.-S."/>
            <person name="Yang H.L."/>
            <person name="Kim I.S."/>
        </authorList>
    </citation>
    <scope>NUCLEOTIDE SEQUENCE [LARGE SCALE GENOMIC DNA]</scope>
    <source>
        <strain evidence="2 3">SSW1-36</strain>
    </source>
</reference>
<gene>
    <name evidence="2" type="ORF">KV396_06790</name>
</gene>
<proteinExistence type="predicted"/>
<evidence type="ECO:0000256" key="1">
    <source>
        <dbReference type="SAM" id="Phobius"/>
    </source>
</evidence>
<accession>A0ABY4IQL6</accession>
<keyword evidence="1" id="KW-0812">Transmembrane</keyword>
<keyword evidence="1" id="KW-0472">Membrane</keyword>
<dbReference type="RefSeq" id="WP_247957294.1">
    <property type="nucleotide sequence ID" value="NZ_CP078077.1"/>
</dbReference>
<dbReference type="Proteomes" id="UP000831963">
    <property type="component" value="Chromosome"/>
</dbReference>
<feature type="transmembrane region" description="Helical" evidence="1">
    <location>
        <begin position="44"/>
        <end position="66"/>
    </location>
</feature>
<name>A0ABY4IQL6_9MICO</name>
<dbReference type="EMBL" id="CP078077">
    <property type="protein sequence ID" value="UPL14196.1"/>
    <property type="molecule type" value="Genomic_DNA"/>
</dbReference>
<sequence>MQRLVWVMLLVLGLAAVATAVVLRLWTLRHPLIDAEPVPTLLVAVFFLGLAIVVVATIGNIVLTAIDRRA</sequence>
<evidence type="ECO:0000313" key="3">
    <source>
        <dbReference type="Proteomes" id="UP000831963"/>
    </source>
</evidence>
<keyword evidence="3" id="KW-1185">Reference proteome</keyword>
<organism evidence="2 3">
    <name type="scientific">Microbacterium galbinum</name>
    <dbReference type="NCBI Taxonomy" id="2851646"/>
    <lineage>
        <taxon>Bacteria</taxon>
        <taxon>Bacillati</taxon>
        <taxon>Actinomycetota</taxon>
        <taxon>Actinomycetes</taxon>
        <taxon>Micrococcales</taxon>
        <taxon>Microbacteriaceae</taxon>
        <taxon>Microbacterium</taxon>
    </lineage>
</organism>
<evidence type="ECO:0000313" key="2">
    <source>
        <dbReference type="EMBL" id="UPL14196.1"/>
    </source>
</evidence>